<dbReference type="EC" id="1.1.1.47" evidence="3"/>
<dbReference type="Proteomes" id="UP001183176">
    <property type="component" value="Unassembled WGS sequence"/>
</dbReference>
<dbReference type="PROSITE" id="PS00061">
    <property type="entry name" value="ADH_SHORT"/>
    <property type="match status" value="1"/>
</dbReference>
<dbReference type="InterPro" id="IPR002347">
    <property type="entry name" value="SDR_fam"/>
</dbReference>
<dbReference type="PANTHER" id="PTHR43639:SF1">
    <property type="entry name" value="SHORT-CHAIN DEHYDROGENASE_REDUCTASE FAMILY PROTEIN"/>
    <property type="match status" value="1"/>
</dbReference>
<keyword evidence="2 3" id="KW-0560">Oxidoreductase</keyword>
<dbReference type="InterPro" id="IPR036291">
    <property type="entry name" value="NAD(P)-bd_dom_sf"/>
</dbReference>
<comment type="caution">
    <text evidence="3">The sequence shown here is derived from an EMBL/GenBank/DDBJ whole genome shotgun (WGS) entry which is preliminary data.</text>
</comment>
<proteinExistence type="inferred from homology"/>
<dbReference type="PRINTS" id="PR00080">
    <property type="entry name" value="SDRFAMILY"/>
</dbReference>
<dbReference type="SUPFAM" id="SSF51735">
    <property type="entry name" value="NAD(P)-binding Rossmann-fold domains"/>
    <property type="match status" value="1"/>
</dbReference>
<dbReference type="Pfam" id="PF13561">
    <property type="entry name" value="adh_short_C2"/>
    <property type="match status" value="1"/>
</dbReference>
<dbReference type="PRINTS" id="PR00081">
    <property type="entry name" value="GDHRDH"/>
</dbReference>
<dbReference type="EMBL" id="JAVREH010000066">
    <property type="protein sequence ID" value="MDT0264054.1"/>
    <property type="molecule type" value="Genomic_DNA"/>
</dbReference>
<comment type="similarity">
    <text evidence="1">Belongs to the short-chain dehydrogenases/reductases (SDR) family.</text>
</comment>
<dbReference type="PANTHER" id="PTHR43639">
    <property type="entry name" value="OXIDOREDUCTASE, SHORT-CHAIN DEHYDROGENASE/REDUCTASE FAMILY (AFU_ORTHOLOGUE AFUA_5G02870)"/>
    <property type="match status" value="1"/>
</dbReference>
<evidence type="ECO:0000256" key="2">
    <source>
        <dbReference type="ARBA" id="ARBA00023002"/>
    </source>
</evidence>
<evidence type="ECO:0000256" key="1">
    <source>
        <dbReference type="ARBA" id="ARBA00006484"/>
    </source>
</evidence>
<accession>A0ABU2JH80</accession>
<sequence>MLLQGKSIVVTGGNSGIGEAIVLAAAAEGANVTIDYVTHPEETTALIAEVEAAGGHAVGVQADITQAADLQKMMQTAVEAYGRLDVLINNAGIETRTSLLDTTEADFDTVMAVNMRSAFFGAQAAARQFIAQGGGGLILNISSVHEDWPMPGNIAYCVSKGGMRMLTRTAGVELGAHGIRMVNIAPGAVSTPINASTEADPAKMKALDAAIPLGRMAQSSEIADVVVFLASGKAGYMTATTVVIDGGIMQGSVGL</sequence>
<dbReference type="NCBIfam" id="NF005559">
    <property type="entry name" value="PRK07231.1"/>
    <property type="match status" value="1"/>
</dbReference>
<gene>
    <name evidence="3" type="ORF">RM423_22025</name>
</gene>
<protein>
    <submittedName>
        <fullName evidence="3">Glucose 1-dehydrogenase</fullName>
        <ecNumber evidence="3">1.1.1.47</ecNumber>
    </submittedName>
</protein>
<dbReference type="InterPro" id="IPR020904">
    <property type="entry name" value="Sc_DH/Rdtase_CS"/>
</dbReference>
<name>A0ABU2JH80_9ACTN</name>
<dbReference type="RefSeq" id="WP_311425197.1">
    <property type="nucleotide sequence ID" value="NZ_JAVREH010000066.1"/>
</dbReference>
<dbReference type="GO" id="GO:0047936">
    <property type="term" value="F:glucose 1-dehydrogenase [NAD(P)+] activity"/>
    <property type="evidence" value="ECO:0007669"/>
    <property type="project" value="UniProtKB-EC"/>
</dbReference>
<evidence type="ECO:0000313" key="3">
    <source>
        <dbReference type="EMBL" id="MDT0264054.1"/>
    </source>
</evidence>
<evidence type="ECO:0000313" key="4">
    <source>
        <dbReference type="Proteomes" id="UP001183176"/>
    </source>
</evidence>
<organism evidence="3 4">
    <name type="scientific">Jatrophihabitans lederbergiae</name>
    <dbReference type="NCBI Taxonomy" id="3075547"/>
    <lineage>
        <taxon>Bacteria</taxon>
        <taxon>Bacillati</taxon>
        <taxon>Actinomycetota</taxon>
        <taxon>Actinomycetes</taxon>
        <taxon>Jatrophihabitantales</taxon>
        <taxon>Jatrophihabitantaceae</taxon>
        <taxon>Jatrophihabitans</taxon>
    </lineage>
</organism>
<keyword evidence="4" id="KW-1185">Reference proteome</keyword>
<dbReference type="Gene3D" id="3.40.50.720">
    <property type="entry name" value="NAD(P)-binding Rossmann-like Domain"/>
    <property type="match status" value="1"/>
</dbReference>
<reference evidence="4" key="1">
    <citation type="submission" date="2023-07" db="EMBL/GenBank/DDBJ databases">
        <title>30 novel species of actinomycetes from the DSMZ collection.</title>
        <authorList>
            <person name="Nouioui I."/>
        </authorList>
    </citation>
    <scope>NUCLEOTIDE SEQUENCE [LARGE SCALE GENOMIC DNA]</scope>
    <source>
        <strain evidence="4">DSM 44399</strain>
    </source>
</reference>